<protein>
    <submittedName>
        <fullName evidence="3">Uncharacterized protein</fullName>
    </submittedName>
</protein>
<dbReference type="EMBL" id="CP001344">
    <property type="protein sequence ID" value="ACL45546.1"/>
    <property type="molecule type" value="Genomic_DNA"/>
</dbReference>
<feature type="chain" id="PRO_5002873350" evidence="2">
    <location>
        <begin position="29"/>
        <end position="143"/>
    </location>
</feature>
<dbReference type="AlphaFoldDB" id="B8HNV9"/>
<feature type="signal peptide" evidence="2">
    <location>
        <begin position="1"/>
        <end position="28"/>
    </location>
</feature>
<dbReference type="HOGENOM" id="CLU_1814863_0_0_3"/>
<sequence length="143" mass="15077">MSKLMFRLAATLLPAMSLIPFLPNLALAGPVAVRGIVTKIDGEMVTLKQPWGDEITVKVDERIQNRIGWNALVVGADTAIVLDPNTNNPSVAIKVSTCVSPAPPFVAVQPIAVPPLGAPPVFTPAPRPVAPPPPEAPPPRILY</sequence>
<reference evidence="3" key="1">
    <citation type="submission" date="2009-01" db="EMBL/GenBank/DDBJ databases">
        <title>Complete sequence of chromosome Cyanothece sp. PCC 7425.</title>
        <authorList>
            <consortium name="US DOE Joint Genome Institute"/>
            <person name="Lucas S."/>
            <person name="Copeland A."/>
            <person name="Lapidus A."/>
            <person name="Glavina del Rio T."/>
            <person name="Dalin E."/>
            <person name="Tice H."/>
            <person name="Bruce D."/>
            <person name="Goodwin L."/>
            <person name="Pitluck S."/>
            <person name="Sims D."/>
            <person name="Meineke L."/>
            <person name="Brettin T."/>
            <person name="Detter J.C."/>
            <person name="Han C."/>
            <person name="Larimer F."/>
            <person name="Land M."/>
            <person name="Hauser L."/>
            <person name="Kyrpides N."/>
            <person name="Ovchinnikova G."/>
            <person name="Liberton M."/>
            <person name="Stoeckel J."/>
            <person name="Banerjee A."/>
            <person name="Singh A."/>
            <person name="Page L."/>
            <person name="Sato H."/>
            <person name="Zhao L."/>
            <person name="Sherman L."/>
            <person name="Pakrasi H."/>
            <person name="Richardson P."/>
        </authorList>
    </citation>
    <scope>NUCLEOTIDE SEQUENCE</scope>
    <source>
        <strain evidence="3">PCC 7425</strain>
    </source>
</reference>
<name>B8HNV9_CYAP4</name>
<feature type="region of interest" description="Disordered" evidence="1">
    <location>
        <begin position="124"/>
        <end position="143"/>
    </location>
</feature>
<gene>
    <name evidence="3" type="ordered locus">Cyan7425_3218</name>
</gene>
<evidence type="ECO:0000256" key="2">
    <source>
        <dbReference type="SAM" id="SignalP"/>
    </source>
</evidence>
<proteinExistence type="predicted"/>
<dbReference type="KEGG" id="cyn:Cyan7425_3218"/>
<organism evidence="3">
    <name type="scientific">Cyanothece sp. (strain PCC 7425 / ATCC 29141)</name>
    <dbReference type="NCBI Taxonomy" id="395961"/>
    <lineage>
        <taxon>Bacteria</taxon>
        <taxon>Bacillati</taxon>
        <taxon>Cyanobacteriota</taxon>
        <taxon>Cyanophyceae</taxon>
        <taxon>Gomontiellales</taxon>
        <taxon>Cyanothecaceae</taxon>
        <taxon>Cyanothece</taxon>
    </lineage>
</organism>
<evidence type="ECO:0000256" key="1">
    <source>
        <dbReference type="SAM" id="MobiDB-lite"/>
    </source>
</evidence>
<keyword evidence="2" id="KW-0732">Signal</keyword>
<accession>B8HNV9</accession>
<dbReference type="OrthoDB" id="583657at2"/>
<evidence type="ECO:0000313" key="3">
    <source>
        <dbReference type="EMBL" id="ACL45546.1"/>
    </source>
</evidence>